<reference evidence="2" key="1">
    <citation type="submission" date="2018-11" db="EMBL/GenBank/DDBJ databases">
        <authorList>
            <consortium name="Pathogen Informatics"/>
        </authorList>
    </citation>
    <scope>NUCLEOTIDE SEQUENCE</scope>
</reference>
<keyword evidence="3" id="KW-1185">Reference proteome</keyword>
<evidence type="ECO:0000313" key="2">
    <source>
        <dbReference type="EMBL" id="VEL24614.1"/>
    </source>
</evidence>
<comment type="caution">
    <text evidence="2">The sequence shown here is derived from an EMBL/GenBank/DDBJ whole genome shotgun (WGS) entry which is preliminary data.</text>
</comment>
<dbReference type="Proteomes" id="UP000784294">
    <property type="component" value="Unassembled WGS sequence"/>
</dbReference>
<dbReference type="EMBL" id="CAAALY010068686">
    <property type="protein sequence ID" value="VEL24614.1"/>
    <property type="molecule type" value="Genomic_DNA"/>
</dbReference>
<evidence type="ECO:0000256" key="1">
    <source>
        <dbReference type="SAM" id="MobiDB-lite"/>
    </source>
</evidence>
<name>A0A448X081_9PLAT</name>
<organism evidence="2 3">
    <name type="scientific">Protopolystoma xenopodis</name>
    <dbReference type="NCBI Taxonomy" id="117903"/>
    <lineage>
        <taxon>Eukaryota</taxon>
        <taxon>Metazoa</taxon>
        <taxon>Spiralia</taxon>
        <taxon>Lophotrochozoa</taxon>
        <taxon>Platyhelminthes</taxon>
        <taxon>Monogenea</taxon>
        <taxon>Polyopisthocotylea</taxon>
        <taxon>Polystomatidea</taxon>
        <taxon>Polystomatidae</taxon>
        <taxon>Protopolystoma</taxon>
    </lineage>
</organism>
<feature type="region of interest" description="Disordered" evidence="1">
    <location>
        <begin position="18"/>
        <end position="45"/>
    </location>
</feature>
<feature type="compositionally biased region" description="Basic and acidic residues" evidence="1">
    <location>
        <begin position="25"/>
        <end position="45"/>
    </location>
</feature>
<protein>
    <submittedName>
        <fullName evidence="2">Uncharacterized protein</fullName>
    </submittedName>
</protein>
<sequence>MSKVGHVLQNEEWKRGLVLRKRRREQSNKEKNQGGMKEAKAKGHPVLREKEEGAIHVPAYLADSSQLVQINPSDRIGVVKQIVGETLETLTSETILMITEVQAVDAGDYECRLYKPTKFTSNRLDASRVSSKVFKKEECLFCNERMIKVAGDNGEGTRQGISIIRASGDNEEGWWGRKIFEKKLEDEIIDRAFIRIKGESISHKTRF</sequence>
<gene>
    <name evidence="2" type="ORF">PXEA_LOCUS18054</name>
</gene>
<evidence type="ECO:0000313" key="3">
    <source>
        <dbReference type="Proteomes" id="UP000784294"/>
    </source>
</evidence>
<accession>A0A448X081</accession>
<proteinExistence type="predicted"/>
<dbReference type="AlphaFoldDB" id="A0A448X081"/>